<feature type="region of interest" description="Disordered" evidence="5">
    <location>
        <begin position="380"/>
        <end position="468"/>
    </location>
</feature>
<dbReference type="InterPro" id="IPR050090">
    <property type="entry name" value="Tyrosine_recombinase_XerCD"/>
</dbReference>
<gene>
    <name evidence="7" type="ORF">DNK49_02395</name>
</gene>
<dbReference type="SUPFAM" id="SSF56349">
    <property type="entry name" value="DNA breaking-rejoining enzymes"/>
    <property type="match status" value="1"/>
</dbReference>
<evidence type="ECO:0000256" key="1">
    <source>
        <dbReference type="ARBA" id="ARBA00008857"/>
    </source>
</evidence>
<evidence type="ECO:0000256" key="5">
    <source>
        <dbReference type="SAM" id="MobiDB-lite"/>
    </source>
</evidence>
<dbReference type="GO" id="GO:0006310">
    <property type="term" value="P:DNA recombination"/>
    <property type="evidence" value="ECO:0007669"/>
    <property type="project" value="UniProtKB-KW"/>
</dbReference>
<proteinExistence type="inferred from homology"/>
<evidence type="ECO:0000256" key="2">
    <source>
        <dbReference type="ARBA" id="ARBA00022908"/>
    </source>
</evidence>
<dbReference type="AlphaFoldDB" id="A0A323VDL4"/>
<keyword evidence="2" id="KW-0229">DNA integration</keyword>
<evidence type="ECO:0000256" key="4">
    <source>
        <dbReference type="ARBA" id="ARBA00023172"/>
    </source>
</evidence>
<dbReference type="Gene3D" id="1.10.443.10">
    <property type="entry name" value="Intergrase catalytic core"/>
    <property type="match status" value="1"/>
</dbReference>
<dbReference type="GO" id="GO:0003677">
    <property type="term" value="F:DNA binding"/>
    <property type="evidence" value="ECO:0007669"/>
    <property type="project" value="UniProtKB-KW"/>
</dbReference>
<evidence type="ECO:0000256" key="3">
    <source>
        <dbReference type="ARBA" id="ARBA00023125"/>
    </source>
</evidence>
<dbReference type="CDD" id="cd00796">
    <property type="entry name" value="INT_Rci_Hp1_C"/>
    <property type="match status" value="1"/>
</dbReference>
<comment type="caution">
    <text evidence="7">The sequence shown here is derived from an EMBL/GenBank/DDBJ whole genome shotgun (WGS) entry which is preliminary data.</text>
</comment>
<evidence type="ECO:0000313" key="7">
    <source>
        <dbReference type="EMBL" id="PZA18398.1"/>
    </source>
</evidence>
<reference evidence="7 8" key="1">
    <citation type="submission" date="2018-06" db="EMBL/GenBank/DDBJ databases">
        <title>Azoarcus communis strain SWub3 genome.</title>
        <authorList>
            <person name="Zorraquino Salvo V."/>
            <person name="Toubiana D."/>
            <person name="Blumwald E."/>
        </authorList>
    </citation>
    <scope>NUCLEOTIDE SEQUENCE [LARGE SCALE GENOMIC DNA]</scope>
    <source>
        <strain evidence="7 8">SWub3</strain>
    </source>
</reference>
<dbReference type="OrthoDB" id="662444at2"/>
<keyword evidence="8" id="KW-1185">Reference proteome</keyword>
<dbReference type="InterPro" id="IPR010998">
    <property type="entry name" value="Integrase_recombinase_N"/>
</dbReference>
<dbReference type="InterPro" id="IPR002104">
    <property type="entry name" value="Integrase_catalytic"/>
</dbReference>
<dbReference type="PROSITE" id="PS51898">
    <property type="entry name" value="TYR_RECOMBINASE"/>
    <property type="match status" value="1"/>
</dbReference>
<dbReference type="Pfam" id="PF00589">
    <property type="entry name" value="Phage_integrase"/>
    <property type="match status" value="1"/>
</dbReference>
<dbReference type="Proteomes" id="UP000248259">
    <property type="component" value="Unassembled WGS sequence"/>
</dbReference>
<dbReference type="Gene3D" id="1.10.150.130">
    <property type="match status" value="1"/>
</dbReference>
<feature type="domain" description="Tyr recombinase" evidence="6">
    <location>
        <begin position="213"/>
        <end position="380"/>
    </location>
</feature>
<keyword evidence="3" id="KW-0238">DNA-binding</keyword>
<dbReference type="PANTHER" id="PTHR30349:SF41">
    <property type="entry name" value="INTEGRASE_RECOMBINASE PROTEIN MJ0367-RELATED"/>
    <property type="match status" value="1"/>
</dbReference>
<sequence length="468" mass="52295">MASIYRHRDGWQASVTIQGHNVKKNFTHQSDAKAWAEATATELRSAHEPHLGGPTRVTLAETLFEYAQHYTIAKKSAKSELDRINRYLGAAGLPRLKLVKGEQGQRELETLPPTLDDCELPRAFAALRGARCEAHSATAAVRAQLAKMKVARLKTMDFRAFITTMTSEGLSGSTVQKEIALLKHAFNMAIKEWNWSAFANPLTGVKLPSCSPGRDVVMSQEREAKLRTALAECDNPFILPLYDLAVETTARRGSLLNLTWDRVDLTERYILLWDTKSGHNVTTPLTLRAVEILGALKREAHDSRVFPVTANALHKAWTRACERAGEVDLHFHDARHVGTTRHARRLRNPDLLRQMTGHRSNQMLARYTHLMREDALEILDETEPSPPTPVEAQQPSSYEARRNARLQRQAGNRGTQSDDDGGIIIQTQPPAPRPTTPPHQERTSVDSAAASEERTVVVVDFGKRRRSA</sequence>
<dbReference type="RefSeq" id="WP_110522699.1">
    <property type="nucleotide sequence ID" value="NZ_QKOE01000001.1"/>
</dbReference>
<keyword evidence="4" id="KW-0233">DNA recombination</keyword>
<dbReference type="InterPro" id="IPR011010">
    <property type="entry name" value="DNA_brk_join_enz"/>
</dbReference>
<protein>
    <recommendedName>
        <fullName evidence="6">Tyr recombinase domain-containing protein</fullName>
    </recommendedName>
</protein>
<dbReference type="InterPro" id="IPR013762">
    <property type="entry name" value="Integrase-like_cat_sf"/>
</dbReference>
<name>A0A323VDL4_9RHOO</name>
<evidence type="ECO:0000313" key="8">
    <source>
        <dbReference type="Proteomes" id="UP000248259"/>
    </source>
</evidence>
<accession>A0A323VDL4</accession>
<dbReference type="EMBL" id="QKOE01000001">
    <property type="protein sequence ID" value="PZA18398.1"/>
    <property type="molecule type" value="Genomic_DNA"/>
</dbReference>
<organism evidence="7 8">
    <name type="scientific">Parazoarcus communis SWub3 = DSM 12120</name>
    <dbReference type="NCBI Taxonomy" id="1121029"/>
    <lineage>
        <taxon>Bacteria</taxon>
        <taxon>Pseudomonadati</taxon>
        <taxon>Pseudomonadota</taxon>
        <taxon>Betaproteobacteria</taxon>
        <taxon>Rhodocyclales</taxon>
        <taxon>Zoogloeaceae</taxon>
        <taxon>Parazoarcus</taxon>
    </lineage>
</organism>
<comment type="similarity">
    <text evidence="1">Belongs to the 'phage' integrase family.</text>
</comment>
<evidence type="ECO:0000259" key="6">
    <source>
        <dbReference type="PROSITE" id="PS51898"/>
    </source>
</evidence>
<dbReference type="PANTHER" id="PTHR30349">
    <property type="entry name" value="PHAGE INTEGRASE-RELATED"/>
    <property type="match status" value="1"/>
</dbReference>
<dbReference type="GO" id="GO:0015074">
    <property type="term" value="P:DNA integration"/>
    <property type="evidence" value="ECO:0007669"/>
    <property type="project" value="UniProtKB-KW"/>
</dbReference>